<proteinExistence type="predicted"/>
<dbReference type="EMBL" id="BMAU01021272">
    <property type="protein sequence ID" value="GFY07409.1"/>
    <property type="molecule type" value="Genomic_DNA"/>
</dbReference>
<reference evidence="1" key="1">
    <citation type="submission" date="2020-08" db="EMBL/GenBank/DDBJ databases">
        <title>Multicomponent nature underlies the extraordinary mechanical properties of spider dragline silk.</title>
        <authorList>
            <person name="Kono N."/>
            <person name="Nakamura H."/>
            <person name="Mori M."/>
            <person name="Yoshida Y."/>
            <person name="Ohtoshi R."/>
            <person name="Malay A.D."/>
            <person name="Moran D.A.P."/>
            <person name="Tomita M."/>
            <person name="Numata K."/>
            <person name="Arakawa K."/>
        </authorList>
    </citation>
    <scope>NUCLEOTIDE SEQUENCE</scope>
</reference>
<organism evidence="1 2">
    <name type="scientific">Trichonephila clavipes</name>
    <name type="common">Golden silk orbweaver</name>
    <name type="synonym">Nephila clavipes</name>
    <dbReference type="NCBI Taxonomy" id="2585209"/>
    <lineage>
        <taxon>Eukaryota</taxon>
        <taxon>Metazoa</taxon>
        <taxon>Ecdysozoa</taxon>
        <taxon>Arthropoda</taxon>
        <taxon>Chelicerata</taxon>
        <taxon>Arachnida</taxon>
        <taxon>Araneae</taxon>
        <taxon>Araneomorphae</taxon>
        <taxon>Entelegynae</taxon>
        <taxon>Araneoidea</taxon>
        <taxon>Nephilidae</taxon>
        <taxon>Trichonephila</taxon>
    </lineage>
</organism>
<dbReference type="AlphaFoldDB" id="A0A8X6S5V6"/>
<name>A0A8X6S5V6_TRICX</name>
<gene>
    <name evidence="1" type="ORF">TNCV_5085941</name>
</gene>
<protein>
    <submittedName>
        <fullName evidence="1">Uncharacterized protein</fullName>
    </submittedName>
</protein>
<dbReference type="Proteomes" id="UP000887159">
    <property type="component" value="Unassembled WGS sequence"/>
</dbReference>
<sequence>MYFAFNKSLDLKGKKTHSKWSVMKNWNSVKKRRETKKEKQEAGKQPLGMCPFGKSRLLQSFRRNPNHMIRKYRPHQINKSYPRPRFKCTSCTSPPREGGTFTLHQLKGTPARADLNEYGLHWAHLFPGAIKFSYRHFSKIFFYSSVMLRRGFI</sequence>
<evidence type="ECO:0000313" key="2">
    <source>
        <dbReference type="Proteomes" id="UP000887159"/>
    </source>
</evidence>
<evidence type="ECO:0000313" key="1">
    <source>
        <dbReference type="EMBL" id="GFY07409.1"/>
    </source>
</evidence>
<comment type="caution">
    <text evidence="1">The sequence shown here is derived from an EMBL/GenBank/DDBJ whole genome shotgun (WGS) entry which is preliminary data.</text>
</comment>
<accession>A0A8X6S5V6</accession>
<keyword evidence="2" id="KW-1185">Reference proteome</keyword>